<feature type="domain" description="DUF1707" evidence="1">
    <location>
        <begin position="246"/>
        <end position="293"/>
    </location>
</feature>
<dbReference type="InterPro" id="IPR011044">
    <property type="entry name" value="Quino_amine_DH_bsu"/>
</dbReference>
<feature type="domain" description="Pyrrolo-quinoline quinone repeat" evidence="2">
    <location>
        <begin position="644"/>
        <end position="705"/>
    </location>
</feature>
<protein>
    <recommendedName>
        <fullName evidence="5">PQQ-binding-like beta-propeller repeat protein</fullName>
    </recommendedName>
</protein>
<gene>
    <name evidence="3" type="ORF">Prum_077580</name>
</gene>
<evidence type="ECO:0000313" key="4">
    <source>
        <dbReference type="Proteomes" id="UP000482960"/>
    </source>
</evidence>
<feature type="domain" description="DUF1707" evidence="1">
    <location>
        <begin position="173"/>
        <end position="220"/>
    </location>
</feature>
<evidence type="ECO:0000259" key="1">
    <source>
        <dbReference type="Pfam" id="PF08044"/>
    </source>
</evidence>
<dbReference type="Proteomes" id="UP000482960">
    <property type="component" value="Unassembled WGS sequence"/>
</dbReference>
<dbReference type="Pfam" id="PF13360">
    <property type="entry name" value="PQQ_2"/>
    <property type="match status" value="2"/>
</dbReference>
<reference evidence="3 4" key="2">
    <citation type="submission" date="2020-03" db="EMBL/GenBank/DDBJ databases">
        <authorList>
            <person name="Ichikawa N."/>
            <person name="Kimura A."/>
            <person name="Kitahashi Y."/>
            <person name="Uohara A."/>
        </authorList>
    </citation>
    <scope>NUCLEOTIDE SEQUENCE [LARGE SCALE GENOMIC DNA]</scope>
    <source>
        <strain evidence="3 4">NBRC 108638</strain>
    </source>
</reference>
<dbReference type="InterPro" id="IPR002372">
    <property type="entry name" value="PQQ_rpt_dom"/>
</dbReference>
<evidence type="ECO:0000259" key="2">
    <source>
        <dbReference type="Pfam" id="PF13360"/>
    </source>
</evidence>
<organism evidence="3 4">
    <name type="scientific">Phytohabitans rumicis</name>
    <dbReference type="NCBI Taxonomy" id="1076125"/>
    <lineage>
        <taxon>Bacteria</taxon>
        <taxon>Bacillati</taxon>
        <taxon>Actinomycetota</taxon>
        <taxon>Actinomycetes</taxon>
        <taxon>Micromonosporales</taxon>
        <taxon>Micromonosporaceae</taxon>
    </lineage>
</organism>
<keyword evidence="4" id="KW-1185">Reference proteome</keyword>
<dbReference type="Gene3D" id="2.130.10.10">
    <property type="entry name" value="YVTN repeat-like/Quinoprotein amine dehydrogenase"/>
    <property type="match status" value="2"/>
</dbReference>
<name>A0A6V8LIW8_9ACTN</name>
<sequence>MELLDAALDEGRLDPREHDTRVRAAQAAKRPGELAKLVADLPDRPGVWEWTDHLRIRATDRQRATTWLGDGLAAGVLTAEEHERRLAKIAAAVTYESLRKQLDGVPGPPGTVRERLFVTATDRERLTARLARALADDRIGADDHAELRDAVAAAKRYGDLDRASAALDESAGQDPRAEVIRRLDAAYADGQIGAADHERRTSAAKVAGRNADLRALLDGLTEPAKGATPEWIVGRAKSTLAKHLLTDAERKQTARALERALHEGRLDLDEYDERVRDAYAAQEAAQLRPLLVDVVAPAGAPERPDKAARRSAPGRLLGVLAVAGALVAGTLGVVAWRSGDPAPAPGTPAARTDVKVAWAAPLDRPTGIQAVGNWVTGSALIRARTDQVTAYDLADGRVRWTFPVPGRNELCTMSRETEDGIGLIGFGPDDSGVKCTTIAALDLGTGQLLWQRSRKVYEGGSAAQGAVSDEVGIAAGTAIVKEPAGFVAVGLRDNKEKWRTAVRGESCTAYSVTASGTDVALLSACEDKSARLSMVDPASGRVRFGTDLRLHDDDHLVAVVENKKTTIVLSTTPLVVRTSDDGSRTRDAVISFDGQGRRRATVPLSQDDLDVAPHQLPAPFGWSDSFIARPPRAFAVFGDTLIAPVMLAGGTGEDRLAAFSLADGRRLWQVELGAPVATATADGERFVVATTDARIRAFSAADGRALGDTRIDAPEDSVYGPYELWPAGDRYAISHVEGSAGPPPALVLG</sequence>
<dbReference type="AlphaFoldDB" id="A0A6V8LIW8"/>
<dbReference type="EMBL" id="BLPG01000001">
    <property type="protein sequence ID" value="GFJ94116.1"/>
    <property type="molecule type" value="Genomic_DNA"/>
</dbReference>
<proteinExistence type="predicted"/>
<accession>A0A6V8LIW8</accession>
<comment type="caution">
    <text evidence="3">The sequence shown here is derived from an EMBL/GenBank/DDBJ whole genome shotgun (WGS) entry which is preliminary data.</text>
</comment>
<dbReference type="Pfam" id="PF08044">
    <property type="entry name" value="DUF1707"/>
    <property type="match status" value="4"/>
</dbReference>
<dbReference type="SUPFAM" id="SSF50969">
    <property type="entry name" value="YVTN repeat-like/Quinoprotein amine dehydrogenase"/>
    <property type="match status" value="1"/>
</dbReference>
<evidence type="ECO:0000313" key="3">
    <source>
        <dbReference type="EMBL" id="GFJ94116.1"/>
    </source>
</evidence>
<dbReference type="InterPro" id="IPR012551">
    <property type="entry name" value="DUF1707_SHOCT-like"/>
</dbReference>
<feature type="domain" description="DUF1707" evidence="1">
    <location>
        <begin position="54"/>
        <end position="106"/>
    </location>
</feature>
<reference evidence="3 4" key="1">
    <citation type="submission" date="2020-03" db="EMBL/GenBank/DDBJ databases">
        <title>Whole genome shotgun sequence of Phytohabitans rumicis NBRC 108638.</title>
        <authorList>
            <person name="Komaki H."/>
            <person name="Tamura T."/>
        </authorList>
    </citation>
    <scope>NUCLEOTIDE SEQUENCE [LARGE SCALE GENOMIC DNA]</scope>
    <source>
        <strain evidence="3 4">NBRC 108638</strain>
    </source>
</reference>
<dbReference type="InterPro" id="IPR015943">
    <property type="entry name" value="WD40/YVTN_repeat-like_dom_sf"/>
</dbReference>
<dbReference type="PANTHER" id="PTHR40763">
    <property type="entry name" value="MEMBRANE PROTEIN-RELATED"/>
    <property type="match status" value="1"/>
</dbReference>
<feature type="domain" description="DUF1707" evidence="1">
    <location>
        <begin position="1"/>
        <end position="42"/>
    </location>
</feature>
<dbReference type="PANTHER" id="PTHR40763:SF4">
    <property type="entry name" value="DUF1707 DOMAIN-CONTAINING PROTEIN"/>
    <property type="match status" value="1"/>
</dbReference>
<feature type="domain" description="Pyrrolo-quinoline quinone repeat" evidence="2">
    <location>
        <begin position="437"/>
        <end position="595"/>
    </location>
</feature>
<evidence type="ECO:0008006" key="5">
    <source>
        <dbReference type="Google" id="ProtNLM"/>
    </source>
</evidence>